<keyword evidence="5" id="KW-0460">Magnesium</keyword>
<dbReference type="GO" id="GO:0004659">
    <property type="term" value="F:prenyltransferase activity"/>
    <property type="evidence" value="ECO:0007669"/>
    <property type="project" value="InterPro"/>
</dbReference>
<keyword evidence="3 6" id="KW-0808">Transferase</keyword>
<evidence type="ECO:0000256" key="1">
    <source>
        <dbReference type="ARBA" id="ARBA00001946"/>
    </source>
</evidence>
<name>A0A0D6DWW1_9LACT</name>
<dbReference type="Gene3D" id="1.10.600.10">
    <property type="entry name" value="Farnesyl Diphosphate Synthase"/>
    <property type="match status" value="1"/>
</dbReference>
<dbReference type="GO" id="GO:0046872">
    <property type="term" value="F:metal ion binding"/>
    <property type="evidence" value="ECO:0007669"/>
    <property type="project" value="UniProtKB-KW"/>
</dbReference>
<dbReference type="EMBL" id="LN774769">
    <property type="protein sequence ID" value="CEN28475.1"/>
    <property type="molecule type" value="Genomic_DNA"/>
</dbReference>
<proteinExistence type="inferred from homology"/>
<evidence type="ECO:0000256" key="3">
    <source>
        <dbReference type="ARBA" id="ARBA00022679"/>
    </source>
</evidence>
<dbReference type="CDD" id="cd00685">
    <property type="entry name" value="Trans_IPPS_HT"/>
    <property type="match status" value="1"/>
</dbReference>
<dbReference type="GO" id="GO:0008299">
    <property type="term" value="P:isoprenoid biosynthetic process"/>
    <property type="evidence" value="ECO:0007669"/>
    <property type="project" value="InterPro"/>
</dbReference>
<dbReference type="PANTHER" id="PTHR12001">
    <property type="entry name" value="GERANYLGERANYL PYROPHOSPHATE SYNTHASE"/>
    <property type="match status" value="1"/>
</dbReference>
<evidence type="ECO:0000313" key="7">
    <source>
        <dbReference type="EMBL" id="CEN28475.1"/>
    </source>
</evidence>
<dbReference type="PROSITE" id="PS00444">
    <property type="entry name" value="POLYPRENYL_SYNTHASE_2"/>
    <property type="match status" value="1"/>
</dbReference>
<dbReference type="InterPro" id="IPR033749">
    <property type="entry name" value="Polyprenyl_synt_CS"/>
</dbReference>
<evidence type="ECO:0000256" key="6">
    <source>
        <dbReference type="RuleBase" id="RU004466"/>
    </source>
</evidence>
<dbReference type="Proteomes" id="UP000033166">
    <property type="component" value="Chromosome I"/>
</dbReference>
<dbReference type="Pfam" id="PF00348">
    <property type="entry name" value="polyprenyl_synt"/>
    <property type="match status" value="1"/>
</dbReference>
<dbReference type="PANTHER" id="PTHR12001:SF69">
    <property type="entry name" value="ALL TRANS-POLYPRENYL-DIPHOSPHATE SYNTHASE PDSS1"/>
    <property type="match status" value="1"/>
</dbReference>
<evidence type="ECO:0000256" key="4">
    <source>
        <dbReference type="ARBA" id="ARBA00022723"/>
    </source>
</evidence>
<dbReference type="AlphaFoldDB" id="A0A0D6DWW1"/>
<evidence type="ECO:0000256" key="2">
    <source>
        <dbReference type="ARBA" id="ARBA00006706"/>
    </source>
</evidence>
<evidence type="ECO:0000313" key="8">
    <source>
        <dbReference type="Proteomes" id="UP000033166"/>
    </source>
</evidence>
<accession>A0A0D6DWW1</accession>
<dbReference type="InterPro" id="IPR008949">
    <property type="entry name" value="Isoprenoid_synthase_dom_sf"/>
</dbReference>
<comment type="similarity">
    <text evidence="2 6">Belongs to the FPP/GGPP synthase family.</text>
</comment>
<reference evidence="8" key="1">
    <citation type="submission" date="2015-01" db="EMBL/GenBank/DDBJ databases">
        <authorList>
            <person name="Andreevskaya M."/>
        </authorList>
    </citation>
    <scope>NUCLEOTIDE SEQUENCE [LARGE SCALE GENOMIC DNA]</scope>
    <source>
        <strain evidence="8">MKFS47</strain>
    </source>
</reference>
<comment type="cofactor">
    <cofactor evidence="1">
        <name>Mg(2+)</name>
        <dbReference type="ChEBI" id="CHEBI:18420"/>
    </cofactor>
</comment>
<dbReference type="STRING" id="1364.LP2241_30274"/>
<organism evidence="7 8">
    <name type="scientific">Pseudolactococcus piscium MKFS47</name>
    <dbReference type="NCBI Taxonomy" id="297352"/>
    <lineage>
        <taxon>Bacteria</taxon>
        <taxon>Bacillati</taxon>
        <taxon>Bacillota</taxon>
        <taxon>Bacilli</taxon>
        <taxon>Lactobacillales</taxon>
        <taxon>Streptococcaceae</taxon>
        <taxon>Pseudolactococcus</taxon>
    </lineage>
</organism>
<gene>
    <name evidence="7" type="primary">hepS</name>
    <name evidence="7" type="ORF">LACPI_1275</name>
</gene>
<dbReference type="InterPro" id="IPR000092">
    <property type="entry name" value="Polyprenyl_synt"/>
</dbReference>
<dbReference type="KEGG" id="lpk:LACPI_1275"/>
<dbReference type="SUPFAM" id="SSF48576">
    <property type="entry name" value="Terpenoid synthases"/>
    <property type="match status" value="1"/>
</dbReference>
<sequence length="319" mass="35599">MDDRPMTFWNTYPQLAKQLDIVHDTMTDAIKVKNPQTQQAILSLLASGGKMLRPAYLLLFSDFTTLDSDKRIALASSIELLHTATLVHDDIIDEAETRRGVPTISHLYGNEVAVYAGDYLFIAVFKLMIKHALDMSNLSNRIDAMETVLNGELGQMNLRFNTDQTISDYLANISGKTAELFAQACAVSLFADGQMLLAKRAYDIGLNIGIAFQIMDDYLDYTTESQTFGKPVLTDIKQGIYSAPVLFAIAADARVADLLAQEAYEQVFIIIHETHALDKTYALAKKHTDKALNLIQKLPNIPVKSDIYMITKTLLERQL</sequence>
<dbReference type="PROSITE" id="PS00723">
    <property type="entry name" value="POLYPRENYL_SYNTHASE_1"/>
    <property type="match status" value="1"/>
</dbReference>
<keyword evidence="4" id="KW-0479">Metal-binding</keyword>
<protein>
    <submittedName>
        <fullName evidence="7">Heptaprenyl diphosphate synthase component II HepS</fullName>
    </submittedName>
</protein>
<dbReference type="SFLD" id="SFLDS00005">
    <property type="entry name" value="Isoprenoid_Synthase_Type_I"/>
    <property type="match status" value="1"/>
</dbReference>
<evidence type="ECO:0000256" key="5">
    <source>
        <dbReference type="ARBA" id="ARBA00022842"/>
    </source>
</evidence>
<dbReference type="HOGENOM" id="CLU_014015_2_0_9"/>